<dbReference type="Pfam" id="PF00018">
    <property type="entry name" value="SH3_1"/>
    <property type="match status" value="1"/>
</dbReference>
<gene>
    <name evidence="12" type="ORF">T552_00692</name>
</gene>
<keyword evidence="13" id="KW-1185">Reference proteome</keyword>
<dbReference type="RefSeq" id="XP_018227005.1">
    <property type="nucleotide sequence ID" value="XM_018369297.1"/>
</dbReference>
<keyword evidence="3 9" id="KW-0728">SH3 domain</keyword>
<dbReference type="InterPro" id="IPR001452">
    <property type="entry name" value="SH3_domain"/>
</dbReference>
<comment type="subcellular location">
    <subcellularLocation>
        <location evidence="1">Cell membrane</location>
        <topology evidence="1">Multi-pass membrane protein</topology>
    </subcellularLocation>
</comment>
<evidence type="ECO:0000256" key="7">
    <source>
        <dbReference type="ARBA" id="ARBA00023016"/>
    </source>
</evidence>
<organism evidence="12 13">
    <name type="scientific">Pneumocystis carinii (strain B80)</name>
    <name type="common">Rat pneumocystis pneumonia agent</name>
    <name type="synonym">Pneumocystis carinii f. sp. carinii</name>
    <dbReference type="NCBI Taxonomy" id="1408658"/>
    <lineage>
        <taxon>Eukaryota</taxon>
        <taxon>Fungi</taxon>
        <taxon>Dikarya</taxon>
        <taxon>Ascomycota</taxon>
        <taxon>Taphrinomycotina</taxon>
        <taxon>Pneumocystomycetes</taxon>
        <taxon>Pneumocystaceae</taxon>
        <taxon>Pneumocystis</taxon>
    </lineage>
</organism>
<dbReference type="InterPro" id="IPR035522">
    <property type="entry name" value="Sho1_SH3"/>
</dbReference>
<dbReference type="VEuPathDB" id="FungiDB:T552_00692"/>
<dbReference type="PROSITE" id="PS50002">
    <property type="entry name" value="SH3"/>
    <property type="match status" value="1"/>
</dbReference>
<feature type="transmembrane region" description="Helical" evidence="10">
    <location>
        <begin position="55"/>
        <end position="76"/>
    </location>
</feature>
<evidence type="ECO:0000256" key="5">
    <source>
        <dbReference type="ARBA" id="ARBA00022692"/>
    </source>
</evidence>
<dbReference type="Proteomes" id="UP000054454">
    <property type="component" value="Unassembled WGS sequence"/>
</dbReference>
<dbReference type="EMBL" id="LFVZ01000003">
    <property type="protein sequence ID" value="KTW30214.1"/>
    <property type="molecule type" value="Genomic_DNA"/>
</dbReference>
<evidence type="ECO:0000256" key="1">
    <source>
        <dbReference type="ARBA" id="ARBA00004651"/>
    </source>
</evidence>
<evidence type="ECO:0000259" key="11">
    <source>
        <dbReference type="PROSITE" id="PS50002"/>
    </source>
</evidence>
<protein>
    <recommendedName>
        <fullName evidence="11">SH3 domain-containing protein</fullName>
    </recommendedName>
</protein>
<evidence type="ECO:0000313" key="12">
    <source>
        <dbReference type="EMBL" id="KTW30214.1"/>
    </source>
</evidence>
<evidence type="ECO:0000256" key="6">
    <source>
        <dbReference type="ARBA" id="ARBA00022989"/>
    </source>
</evidence>
<evidence type="ECO:0000313" key="13">
    <source>
        <dbReference type="Proteomes" id="UP000054454"/>
    </source>
</evidence>
<dbReference type="Gene3D" id="2.30.30.40">
    <property type="entry name" value="SH3 Domains"/>
    <property type="match status" value="1"/>
</dbReference>
<evidence type="ECO:0000256" key="8">
    <source>
        <dbReference type="ARBA" id="ARBA00023136"/>
    </source>
</evidence>
<feature type="transmembrane region" description="Helical" evidence="10">
    <location>
        <begin position="82"/>
        <end position="107"/>
    </location>
</feature>
<dbReference type="InterPro" id="IPR036028">
    <property type="entry name" value="SH3-like_dom_sf"/>
</dbReference>
<dbReference type="CDD" id="cd11855">
    <property type="entry name" value="SH3_Sho1p"/>
    <property type="match status" value="1"/>
</dbReference>
<evidence type="ECO:0000256" key="10">
    <source>
        <dbReference type="SAM" id="Phobius"/>
    </source>
</evidence>
<keyword evidence="4" id="KW-1003">Cell membrane</keyword>
<feature type="domain" description="SH3" evidence="11">
    <location>
        <begin position="211"/>
        <end position="272"/>
    </location>
</feature>
<feature type="transmembrane region" description="Helical" evidence="10">
    <location>
        <begin position="114"/>
        <end position="133"/>
    </location>
</feature>
<keyword evidence="8 10" id="KW-0472">Membrane</keyword>
<comment type="caution">
    <text evidence="12">The sequence shown here is derived from an EMBL/GenBank/DDBJ whole genome shotgun (WGS) entry which is preliminary data.</text>
</comment>
<keyword evidence="5 10" id="KW-0812">Transmembrane</keyword>
<name>A0A0W4ZPD5_PNEC8</name>
<dbReference type="SUPFAM" id="SSF50044">
    <property type="entry name" value="SH3-domain"/>
    <property type="match status" value="1"/>
</dbReference>
<evidence type="ECO:0000256" key="9">
    <source>
        <dbReference type="PROSITE-ProRule" id="PRU00192"/>
    </source>
</evidence>
<keyword evidence="6 10" id="KW-1133">Transmembrane helix</keyword>
<dbReference type="AlphaFoldDB" id="A0A0W4ZPD5"/>
<feature type="transmembrane region" description="Helical" evidence="10">
    <location>
        <begin position="22"/>
        <end position="43"/>
    </location>
</feature>
<dbReference type="GeneID" id="28935499"/>
<proteinExistence type="inferred from homology"/>
<dbReference type="OrthoDB" id="5983572at2759"/>
<dbReference type="SMART" id="SM00326">
    <property type="entry name" value="SH3"/>
    <property type="match status" value="1"/>
</dbReference>
<dbReference type="GO" id="GO:0005886">
    <property type="term" value="C:plasma membrane"/>
    <property type="evidence" value="ECO:0007669"/>
    <property type="project" value="UniProtKB-SubCell"/>
</dbReference>
<evidence type="ECO:0000256" key="2">
    <source>
        <dbReference type="ARBA" id="ARBA00009739"/>
    </source>
</evidence>
<keyword evidence="7" id="KW-0346">Stress response</keyword>
<evidence type="ECO:0000256" key="3">
    <source>
        <dbReference type="ARBA" id="ARBA00022443"/>
    </source>
</evidence>
<evidence type="ECO:0000256" key="4">
    <source>
        <dbReference type="ARBA" id="ARBA00022475"/>
    </source>
</evidence>
<sequence>MYMKESEQTQSYLDISYLIDDMFLLVTVIFALIGWLITAISLIISNIRSLYLPYYSWWVAVYQIFVIFCVVAVILSNSGNTYRIALVGLIVVALCSQALLCDSIIYYSKPSQRAVASGCIFLSIVDVLWILYYGTGNDSFCHLWTNSYILESSENIKLVPKVSSDKIVASGDSLIGSYRNNNHVETTYTANEHCSLNFLDSTANNTAAQHEYPHKVKAIYSYNANPDDPREISFVKDEILEISDITGKWWQARKHDGTIGIIPSNYVQLIVK</sequence>
<dbReference type="GO" id="GO:0007232">
    <property type="term" value="P:osmosensory signaling pathway via Sho1 osmosensor"/>
    <property type="evidence" value="ECO:0007669"/>
    <property type="project" value="UniProtKB-ARBA"/>
</dbReference>
<comment type="similarity">
    <text evidence="2">Belongs to the SHO1 family.</text>
</comment>
<dbReference type="FunFam" id="2.30.30.40:FF:000213">
    <property type="entry name" value="High osmolarity signaling protein SHO1"/>
    <property type="match status" value="1"/>
</dbReference>
<reference evidence="13" key="1">
    <citation type="journal article" date="2016" name="Nat. Commun.">
        <title>Genome analysis of three Pneumocystis species reveals adaptation mechanisms to life exclusively in mammalian hosts.</title>
        <authorList>
            <person name="Ma L."/>
            <person name="Chen Z."/>
            <person name="Huang D.W."/>
            <person name="Kutty G."/>
            <person name="Ishihara M."/>
            <person name="Wang H."/>
            <person name="Abouelleil A."/>
            <person name="Bishop L."/>
            <person name="Davey E."/>
            <person name="Deng R."/>
            <person name="Deng X."/>
            <person name="Fan L."/>
            <person name="Fantoni G."/>
            <person name="Fitzgerald M."/>
            <person name="Gogineni E."/>
            <person name="Goldberg J.M."/>
            <person name="Handley G."/>
            <person name="Hu X."/>
            <person name="Huber C."/>
            <person name="Jiao X."/>
            <person name="Jones K."/>
            <person name="Levin J.Z."/>
            <person name="Liu Y."/>
            <person name="Macdonald P."/>
            <person name="Melnikov A."/>
            <person name="Raley C."/>
            <person name="Sassi M."/>
            <person name="Sherman B.T."/>
            <person name="Song X."/>
            <person name="Sykes S."/>
            <person name="Tran B."/>
            <person name="Walsh L."/>
            <person name="Xia Y."/>
            <person name="Yang J."/>
            <person name="Young S."/>
            <person name="Zeng Q."/>
            <person name="Zheng X."/>
            <person name="Stephens R."/>
            <person name="Nusbaum C."/>
            <person name="Birren B.W."/>
            <person name="Azadi P."/>
            <person name="Lempicki R.A."/>
            <person name="Cuomo C.A."/>
            <person name="Kovacs J.A."/>
        </authorList>
    </citation>
    <scope>NUCLEOTIDE SEQUENCE [LARGE SCALE GENOMIC DNA]</scope>
    <source>
        <strain evidence="13">B80</strain>
    </source>
</reference>
<accession>A0A0W4ZPD5</accession>
<dbReference type="PRINTS" id="PR00452">
    <property type="entry name" value="SH3DOMAIN"/>
</dbReference>